<comment type="caution">
    <text evidence="2">The sequence shown here is derived from an EMBL/GenBank/DDBJ whole genome shotgun (WGS) entry which is preliminary data.</text>
</comment>
<dbReference type="EMBL" id="JANX01000400">
    <property type="protein sequence ID" value="KGM31967.1"/>
    <property type="molecule type" value="Genomic_DNA"/>
</dbReference>
<name>A0A0A0D4I8_9PROT</name>
<dbReference type="RefSeq" id="WP_034844656.1">
    <property type="nucleotide sequence ID" value="NZ_JANX01000400.1"/>
</dbReference>
<dbReference type="Gene3D" id="3.30.200.20">
    <property type="entry name" value="Phosphorylase Kinase, domain 1"/>
    <property type="match status" value="1"/>
</dbReference>
<evidence type="ECO:0000259" key="1">
    <source>
        <dbReference type="Pfam" id="PF01636"/>
    </source>
</evidence>
<dbReference type="Pfam" id="PF01636">
    <property type="entry name" value="APH"/>
    <property type="match status" value="1"/>
</dbReference>
<feature type="domain" description="Aminoglycoside phosphotransferase" evidence="1">
    <location>
        <begin position="28"/>
        <end position="252"/>
    </location>
</feature>
<dbReference type="InterPro" id="IPR051678">
    <property type="entry name" value="AGP_Transferase"/>
</dbReference>
<protein>
    <submittedName>
        <fullName evidence="2">Aminoglycoside resistance protein</fullName>
    </submittedName>
</protein>
<dbReference type="AlphaFoldDB" id="A0A0A0D4I8"/>
<dbReference type="PANTHER" id="PTHR21310:SF15">
    <property type="entry name" value="AMINOGLYCOSIDE PHOSPHOTRANSFERASE DOMAIN-CONTAINING PROTEIN"/>
    <property type="match status" value="1"/>
</dbReference>
<dbReference type="Gene3D" id="3.90.1200.10">
    <property type="match status" value="1"/>
</dbReference>
<organism evidence="2 3">
    <name type="scientific">Inquilinus limosus MP06</name>
    <dbReference type="NCBI Taxonomy" id="1398085"/>
    <lineage>
        <taxon>Bacteria</taxon>
        <taxon>Pseudomonadati</taxon>
        <taxon>Pseudomonadota</taxon>
        <taxon>Alphaproteobacteria</taxon>
        <taxon>Rhodospirillales</taxon>
        <taxon>Rhodospirillaceae</taxon>
        <taxon>Inquilinus</taxon>
    </lineage>
</organism>
<dbReference type="Proteomes" id="UP000029995">
    <property type="component" value="Unassembled WGS sequence"/>
</dbReference>
<proteinExistence type="predicted"/>
<evidence type="ECO:0000313" key="2">
    <source>
        <dbReference type="EMBL" id="KGM31967.1"/>
    </source>
</evidence>
<dbReference type="InterPro" id="IPR011009">
    <property type="entry name" value="Kinase-like_dom_sf"/>
</dbReference>
<reference evidence="2 3" key="1">
    <citation type="submission" date="2014-01" db="EMBL/GenBank/DDBJ databases">
        <title>Genome sequence determination for a cystic fibrosis isolate, Inquilinus limosus.</title>
        <authorList>
            <person name="Pino M."/>
            <person name="Di Conza J."/>
            <person name="Gutkind G."/>
        </authorList>
    </citation>
    <scope>NUCLEOTIDE SEQUENCE [LARGE SCALE GENOMIC DNA]</scope>
    <source>
        <strain evidence="2 3">MP06</strain>
    </source>
</reference>
<dbReference type="InterPro" id="IPR002575">
    <property type="entry name" value="Aminoglycoside_PTrfase"/>
</dbReference>
<accession>A0A0A0D4I8</accession>
<evidence type="ECO:0000313" key="3">
    <source>
        <dbReference type="Proteomes" id="UP000029995"/>
    </source>
</evidence>
<dbReference type="OrthoDB" id="1550312at2"/>
<dbReference type="SUPFAM" id="SSF56112">
    <property type="entry name" value="Protein kinase-like (PK-like)"/>
    <property type="match status" value="1"/>
</dbReference>
<sequence length="292" mass="32002">MAAADLDACRAAILRAFPDLAACRFRILAESWDSTAIEAEDRLIFKFPRHDAAARRLCKEAALLGLVRPAVPLPVPDLALVEGPPLFSRHAKIPGEHLLAEHYAGLPEAARRRLAEDLARFHAGLHRLDPGRMAAAGAGLVEEWGGADRIGARALSALPAELRPAAKRLLDAYGRLPPEPHPPVYGFFDGHGWNMAFDHDRQRLNGIYDFADSGIGPLHQEFVYSGFVSPDLTARLATAYEALTGLALDRRRIAILTGTHRLWELAELADDPEHRPMMVRSFADWAAAAEPV</sequence>
<dbReference type="PANTHER" id="PTHR21310">
    <property type="entry name" value="AMINOGLYCOSIDE PHOSPHOTRANSFERASE-RELATED-RELATED"/>
    <property type="match status" value="1"/>
</dbReference>
<gene>
    <name evidence="2" type="ORF">P409_24145</name>
</gene>